<reference evidence="2" key="1">
    <citation type="submission" date="2018-05" db="EMBL/GenBank/DDBJ databases">
        <authorList>
            <person name="Lanie J.A."/>
            <person name="Ng W.-L."/>
            <person name="Kazmierczak K.M."/>
            <person name="Andrzejewski T.M."/>
            <person name="Davidsen T.M."/>
            <person name="Wayne K.J."/>
            <person name="Tettelin H."/>
            <person name="Glass J.I."/>
            <person name="Rusch D."/>
            <person name="Podicherti R."/>
            <person name="Tsui H.-C.T."/>
            <person name="Winkler M.E."/>
        </authorList>
    </citation>
    <scope>NUCLEOTIDE SEQUENCE</scope>
</reference>
<proteinExistence type="predicted"/>
<accession>A0A382JW63</accession>
<dbReference type="AlphaFoldDB" id="A0A382JW63"/>
<gene>
    <name evidence="2" type="ORF">METZ01_LOCUS268051</name>
</gene>
<sequence>MSEATTASDIVKLSATGDSAGVKSAIGDVLQQKIVVGLENKKKDFAKTFLNKQSTDPKGPESQEEITDGSRDTSTN</sequence>
<evidence type="ECO:0000313" key="2">
    <source>
        <dbReference type="EMBL" id="SVC15197.1"/>
    </source>
</evidence>
<feature type="region of interest" description="Disordered" evidence="1">
    <location>
        <begin position="49"/>
        <end position="76"/>
    </location>
</feature>
<dbReference type="EMBL" id="UINC01076228">
    <property type="protein sequence ID" value="SVC15197.1"/>
    <property type="molecule type" value="Genomic_DNA"/>
</dbReference>
<evidence type="ECO:0000256" key="1">
    <source>
        <dbReference type="SAM" id="MobiDB-lite"/>
    </source>
</evidence>
<protein>
    <submittedName>
        <fullName evidence="2">Uncharacterized protein</fullName>
    </submittedName>
</protein>
<organism evidence="2">
    <name type="scientific">marine metagenome</name>
    <dbReference type="NCBI Taxonomy" id="408172"/>
    <lineage>
        <taxon>unclassified sequences</taxon>
        <taxon>metagenomes</taxon>
        <taxon>ecological metagenomes</taxon>
    </lineage>
</organism>
<name>A0A382JW63_9ZZZZ</name>